<dbReference type="Proteomes" id="UP000548476">
    <property type="component" value="Unassembled WGS sequence"/>
</dbReference>
<reference evidence="1 2" key="1">
    <citation type="submission" date="2020-08" db="EMBL/GenBank/DDBJ databases">
        <title>Genomic Encyclopedia of Type Strains, Phase IV (KMG-IV): sequencing the most valuable type-strain genomes for metagenomic binning, comparative biology and taxonomic classification.</title>
        <authorList>
            <person name="Goeker M."/>
        </authorList>
    </citation>
    <scope>NUCLEOTIDE SEQUENCE [LARGE SCALE GENOMIC DNA]</scope>
    <source>
        <strain evidence="1 2">YIM 65646</strain>
    </source>
</reference>
<organism evidence="1 2">
    <name type="scientific">Phytomonospora endophytica</name>
    <dbReference type="NCBI Taxonomy" id="714109"/>
    <lineage>
        <taxon>Bacteria</taxon>
        <taxon>Bacillati</taxon>
        <taxon>Actinomycetota</taxon>
        <taxon>Actinomycetes</taxon>
        <taxon>Micromonosporales</taxon>
        <taxon>Micromonosporaceae</taxon>
        <taxon>Phytomonospora</taxon>
    </lineage>
</organism>
<sequence length="73" mass="8115">MLKDASDSPDLTHALSVARESVLHYRSLHADSPAAFLRGLRGALFQEAQLLERLDLPELHKQAIAEARRLRAA</sequence>
<keyword evidence="2" id="KW-1185">Reference proteome</keyword>
<evidence type="ECO:0000313" key="2">
    <source>
        <dbReference type="Proteomes" id="UP000548476"/>
    </source>
</evidence>
<comment type="caution">
    <text evidence="1">The sequence shown here is derived from an EMBL/GenBank/DDBJ whole genome shotgun (WGS) entry which is preliminary data.</text>
</comment>
<proteinExistence type="predicted"/>
<gene>
    <name evidence="1" type="ORF">HNR73_003238</name>
</gene>
<accession>A0A841FDM8</accession>
<dbReference type="AlphaFoldDB" id="A0A841FDM8"/>
<name>A0A841FDM8_9ACTN</name>
<dbReference type="RefSeq" id="WP_184788241.1">
    <property type="nucleotide sequence ID" value="NZ_BONT01000004.1"/>
</dbReference>
<protein>
    <submittedName>
        <fullName evidence="1">Uncharacterized protein</fullName>
    </submittedName>
</protein>
<dbReference type="EMBL" id="JACHGT010000006">
    <property type="protein sequence ID" value="MBB6035381.1"/>
    <property type="molecule type" value="Genomic_DNA"/>
</dbReference>
<evidence type="ECO:0000313" key="1">
    <source>
        <dbReference type="EMBL" id="MBB6035381.1"/>
    </source>
</evidence>